<evidence type="ECO:0000313" key="3">
    <source>
        <dbReference type="EMBL" id="WNO54798.1"/>
    </source>
</evidence>
<organism evidence="3 4">
    <name type="scientific">Stakelama saccharophila</name>
    <dbReference type="NCBI Taxonomy" id="3075605"/>
    <lineage>
        <taxon>Bacteria</taxon>
        <taxon>Pseudomonadati</taxon>
        <taxon>Pseudomonadota</taxon>
        <taxon>Alphaproteobacteria</taxon>
        <taxon>Sphingomonadales</taxon>
        <taxon>Sphingomonadaceae</taxon>
        <taxon>Stakelama</taxon>
    </lineage>
</organism>
<keyword evidence="1" id="KW-1003">Cell membrane</keyword>
<sequence>MRAAVRDDEKGMILVNVLLFVAIASGMVMLMINREELALDRAIRAREAAQALSVVRGGEVSAIVALRRDAIEAPESDHAAEPWAALAESGAPIRGGTFDMAIADAQGRYNINNVMSPQLSDRIMFRSIAQAAGLSDEQIAGAVALVREYGPITDLRPIRLSGIEPERAARLEALVTALPGHTDININAAPPAVLTVLFRDPSVVDRLLALRRRQGFIARADLSDMNQTVPAGAGFTSDNFWVRTAATIGGTRQEEAALVQRIREDKRIRVATVERWRNSAVPPEVPPFASPAS</sequence>
<dbReference type="RefSeq" id="WP_313917691.1">
    <property type="nucleotide sequence ID" value="NZ_CP135076.1"/>
</dbReference>
<dbReference type="EMBL" id="CP135076">
    <property type="protein sequence ID" value="WNO54798.1"/>
    <property type="molecule type" value="Genomic_DNA"/>
</dbReference>
<accession>A0ABZ0BBX9</accession>
<evidence type="ECO:0000256" key="1">
    <source>
        <dbReference type="PIRNR" id="PIRNR002786"/>
    </source>
</evidence>
<protein>
    <recommendedName>
        <fullName evidence="1">Type II secretion system protein K</fullName>
    </recommendedName>
</protein>
<name>A0ABZ0BBX9_9SPHN</name>
<dbReference type="InterPro" id="IPR005628">
    <property type="entry name" value="GspK"/>
</dbReference>
<keyword evidence="2" id="KW-0812">Transmembrane</keyword>
<feature type="transmembrane region" description="Helical" evidence="2">
    <location>
        <begin position="12"/>
        <end position="32"/>
    </location>
</feature>
<gene>
    <name evidence="3" type="ORF">RPR59_06015</name>
</gene>
<dbReference type="SUPFAM" id="SSF54523">
    <property type="entry name" value="Pili subunits"/>
    <property type="match status" value="1"/>
</dbReference>
<reference evidence="3 4" key="1">
    <citation type="submission" date="2023-09" db="EMBL/GenBank/DDBJ databases">
        <authorList>
            <person name="Rey-Velasco X."/>
        </authorList>
    </citation>
    <scope>NUCLEOTIDE SEQUENCE [LARGE SCALE GENOMIC DNA]</scope>
    <source>
        <strain evidence="3 4">W311</strain>
    </source>
</reference>
<evidence type="ECO:0000313" key="4">
    <source>
        <dbReference type="Proteomes" id="UP001302249"/>
    </source>
</evidence>
<comment type="similarity">
    <text evidence="1">Belongs to the GSP K family.</text>
</comment>
<dbReference type="Gene3D" id="3.30.1300.30">
    <property type="entry name" value="GSPII I/J protein-like"/>
    <property type="match status" value="1"/>
</dbReference>
<keyword evidence="4" id="KW-1185">Reference proteome</keyword>
<dbReference type="PANTHER" id="PTHR38831:SF1">
    <property type="entry name" value="TYPE II SECRETION SYSTEM PROTEIN K-RELATED"/>
    <property type="match status" value="1"/>
</dbReference>
<keyword evidence="1" id="KW-0813">Transport</keyword>
<dbReference type="InterPro" id="IPR045584">
    <property type="entry name" value="Pilin-like"/>
</dbReference>
<dbReference type="Proteomes" id="UP001302249">
    <property type="component" value="Chromosome"/>
</dbReference>
<keyword evidence="1 2" id="KW-0472">Membrane</keyword>
<comment type="subcellular location">
    <subcellularLocation>
        <location evidence="1">Cell inner membrane</location>
    </subcellularLocation>
</comment>
<dbReference type="PIRSF" id="PIRSF002786">
    <property type="entry name" value="XcpX"/>
    <property type="match status" value="1"/>
</dbReference>
<evidence type="ECO:0000256" key="2">
    <source>
        <dbReference type="SAM" id="Phobius"/>
    </source>
</evidence>
<keyword evidence="2" id="KW-1133">Transmembrane helix</keyword>
<keyword evidence="1" id="KW-0997">Cell inner membrane</keyword>
<proteinExistence type="inferred from homology"/>
<dbReference type="PANTHER" id="PTHR38831">
    <property type="entry name" value="TYPE II SECRETION SYSTEM PROTEIN K"/>
    <property type="match status" value="1"/>
</dbReference>